<evidence type="ECO:0000313" key="10">
    <source>
        <dbReference type="Proteomes" id="UP000515163"/>
    </source>
</evidence>
<dbReference type="GO" id="GO:0003777">
    <property type="term" value="F:microtubule motor activity"/>
    <property type="evidence" value="ECO:0007669"/>
    <property type="project" value="InterPro"/>
</dbReference>
<dbReference type="SUPFAM" id="SSF49879">
    <property type="entry name" value="SMAD/FHA domain"/>
    <property type="match status" value="1"/>
</dbReference>
<keyword evidence="3 6" id="KW-0175">Coiled coil</keyword>
<feature type="coiled-coil region" evidence="6">
    <location>
        <begin position="621"/>
        <end position="673"/>
    </location>
</feature>
<dbReference type="RefSeq" id="XP_031574655.1">
    <property type="nucleotide sequence ID" value="XM_031718795.1"/>
</dbReference>
<proteinExistence type="inferred from homology"/>
<name>A0A6P8J3R7_ACTTE</name>
<sequence length="1498" mass="172887">MASLKVAVRARPLNKREIDLNSKCILQMEGERTTITNSKLYGEVGSEGDKGREVKKEFVYDYSYWSVDPNDPHFITQEQIFDDLGSGVLSSAFEGYNACLFAYGQTSAGKTYTMMGTNDEIGLIPRICKGLFKYIAENSNDRMSFRTEVSYMEIYNEHVRDLLRPHNLRKLPQQNLKVREHPKEGPYVEGLTKQHVSDNDSIEVLIEQGNRLRSTAATKMNEGSSRSHAIFTIKFTQAKFLADLPSETISKIHLVDLAGSERASASGATGDRLKEGSNINRSLVTLGIVISTLAENSMNEIEGTKRLAFRKKLFVPYRDSVLTFLLKDSLGGNSKTIMIAAVSPAECNYGETLSTLRYAQRAKNIINKPTVNEDPNVKLIRELRAEIERLKNKLRSPNEKSLYENEATNTTKKIHDKEAKVEKLTKDWTEKWKEAKMIMQESELALRRQGSCVLIDLELPHLVRLEEDPLKTEIKLYRLGHGKTRVGLEDAPVAQDIVVDGEDIEKQHCIIEYTKGRVTLDPLASVCWVNGVSVVQPTKLNQGDVIVFGKNNVFKFNFPTEAAKLREQRRSGLFSAESSESLSGYYMSPIRGSHGDLSTRSDISSPLTLDSGVDFDMSEGVEELKTHISDLIQRHKEAEVRRLEVERNYKEEIDLKQTEIESQKEQIQQIRTAHELNSKKIRDELTNLQSVVEVNGEEDKSLISDEMDKIFQLRNEYKLDYNGAKENQENMKEELHVFMDNKWQKIEEYEVKLAEIELLRRNALDQAELDVQRQKELLEWEKDQELRDIEEQQENLLELQEELKTSLEKAEKEYSKVIPSLEKTIRKDKEELEHINKKIRNLGGYQVKLMRKNIEVANEEKDLSKSSENDNKNTEENKSGQNSKRSSVDSSVQNCELSGSMDSLKVGKGQFLELENPGQRRMSELDIEVERLVLLRNEKSKSITENELSMMEKMNSLEVYRTKIQENEEKLCELECGFNVRQEKHEEKMEICLETLRQDKVGKMSDFDGEREKYVNLLWKEFEEIDKTLQESCKDPNLPENEQKKLWGKAVDRQKKVVLDLVKEKIGHIGSLDDELFLECLAKRSKLERDEDRVLDQERKISDDIRGSMREKELAIQKLTAQKDKFHVERERERKLIKSRLKRILRLKSYDDLQSEETVEYLTEEATKLKEACEKLEEAESRLLCETREKEVLLLRLDEARTRLLTSEEDRDEMEANLKDLLKEKEKKDNQIAELKKISEDEKKKYIENLKSEDYAIIERPLVNRLHIRYRVIGNHAAAELLKEALLASTVPEIIRMFPTKGPVYAKDSNHGGWTFQNVQKDVAILRKREELPNGFIYCFMGRGIIEAAPLTVWEAVRNPLSRYIYDNMLKKINIVEHVEEGLKVVYMLHETSQCFMTHSRDFCYVTKERVEGQKYILASQSIDHPKSPPVPGIIRAQIMSSGWIVEPLEINGQEGSLVWYITKVHLGNTTLPWRLIDLLSKRQPLSIAYLRSYLAPQ</sequence>
<dbReference type="RefSeq" id="XP_031574657.1">
    <property type="nucleotide sequence ID" value="XM_031718797.1"/>
</dbReference>
<dbReference type="PROSITE" id="PS00411">
    <property type="entry name" value="KINESIN_MOTOR_1"/>
    <property type="match status" value="1"/>
</dbReference>
<protein>
    <submittedName>
        <fullName evidence="11 12">Kinesin-like protein KIF16B</fullName>
    </submittedName>
</protein>
<feature type="binding site" evidence="5">
    <location>
        <begin position="104"/>
        <end position="111"/>
    </location>
    <ligand>
        <name>ATP</name>
        <dbReference type="ChEBI" id="CHEBI:30616"/>
    </ligand>
</feature>
<feature type="compositionally biased region" description="Polar residues" evidence="7">
    <location>
        <begin position="879"/>
        <end position="893"/>
    </location>
</feature>
<keyword evidence="10" id="KW-1185">Reference proteome</keyword>
<dbReference type="InterPro" id="IPR023393">
    <property type="entry name" value="START-like_dom_sf"/>
</dbReference>
<dbReference type="GO" id="GO:0007018">
    <property type="term" value="P:microtubule-based movement"/>
    <property type="evidence" value="ECO:0007669"/>
    <property type="project" value="InterPro"/>
</dbReference>
<feature type="coiled-coil region" evidence="6">
    <location>
        <begin position="1159"/>
        <end position="1245"/>
    </location>
</feature>
<dbReference type="Gene3D" id="3.40.850.10">
    <property type="entry name" value="Kinesin motor domain"/>
    <property type="match status" value="1"/>
</dbReference>
<dbReference type="PROSITE" id="PS50848">
    <property type="entry name" value="START"/>
    <property type="match status" value="1"/>
</dbReference>
<feature type="coiled-coil region" evidence="6">
    <location>
        <begin position="380"/>
        <end position="427"/>
    </location>
</feature>
<dbReference type="CDD" id="cd01365">
    <property type="entry name" value="KISc_KIF1A_KIF1B"/>
    <property type="match status" value="1"/>
</dbReference>
<feature type="domain" description="START" evidence="9">
    <location>
        <begin position="1286"/>
        <end position="1478"/>
    </location>
</feature>
<dbReference type="Proteomes" id="UP000515163">
    <property type="component" value="Unplaced"/>
</dbReference>
<dbReference type="GO" id="GO:0005524">
    <property type="term" value="F:ATP binding"/>
    <property type="evidence" value="ECO:0007669"/>
    <property type="project" value="UniProtKB-UniRule"/>
</dbReference>
<dbReference type="PANTHER" id="PTHR47117">
    <property type="entry name" value="STAR-RELATED LIPID TRANSFER PROTEIN 9"/>
    <property type="match status" value="1"/>
</dbReference>
<keyword evidence="1 5" id="KW-0547">Nucleotide-binding</keyword>
<dbReference type="RefSeq" id="XP_031574656.1">
    <property type="nucleotide sequence ID" value="XM_031718796.1"/>
</dbReference>
<accession>A0A6P8J3R7</accession>
<dbReference type="PROSITE" id="PS50067">
    <property type="entry name" value="KINESIN_MOTOR_2"/>
    <property type="match status" value="1"/>
</dbReference>
<evidence type="ECO:0000256" key="6">
    <source>
        <dbReference type="SAM" id="Coils"/>
    </source>
</evidence>
<dbReference type="PRINTS" id="PR00380">
    <property type="entry name" value="KINESINHEAVY"/>
</dbReference>
<dbReference type="Pfam" id="PF00225">
    <property type="entry name" value="Kinesin"/>
    <property type="match status" value="1"/>
</dbReference>
<evidence type="ECO:0000256" key="2">
    <source>
        <dbReference type="ARBA" id="ARBA00022840"/>
    </source>
</evidence>
<dbReference type="InterPro" id="IPR000253">
    <property type="entry name" value="FHA_dom"/>
</dbReference>
<dbReference type="GeneID" id="116308388"/>
<dbReference type="FunFam" id="3.40.850.10:FF:000021">
    <property type="entry name" value="kinesin-like protein KIF16B isoform X1"/>
    <property type="match status" value="1"/>
</dbReference>
<evidence type="ECO:0000256" key="5">
    <source>
        <dbReference type="PROSITE-ProRule" id="PRU00283"/>
    </source>
</evidence>
<dbReference type="InterPro" id="IPR008984">
    <property type="entry name" value="SMAD_FHA_dom_sf"/>
</dbReference>
<feature type="region of interest" description="Disordered" evidence="7">
    <location>
        <begin position="859"/>
        <end position="893"/>
    </location>
</feature>
<evidence type="ECO:0000256" key="4">
    <source>
        <dbReference type="ARBA" id="ARBA00023175"/>
    </source>
</evidence>
<dbReference type="SUPFAM" id="SSF55961">
    <property type="entry name" value="Bet v1-like"/>
    <property type="match status" value="1"/>
</dbReference>
<reference evidence="11 12" key="1">
    <citation type="submission" date="2025-04" db="UniProtKB">
        <authorList>
            <consortium name="RefSeq"/>
        </authorList>
    </citation>
    <scope>IDENTIFICATION</scope>
    <source>
        <tissue evidence="11 12">Tentacle</tissue>
    </source>
</reference>
<evidence type="ECO:0000256" key="7">
    <source>
        <dbReference type="SAM" id="MobiDB-lite"/>
    </source>
</evidence>
<dbReference type="Gene3D" id="3.30.530.20">
    <property type="match status" value="1"/>
</dbReference>
<dbReference type="SMART" id="SM00129">
    <property type="entry name" value="KISc"/>
    <property type="match status" value="1"/>
</dbReference>
<dbReference type="OrthoDB" id="3176171at2759"/>
<feature type="compositionally biased region" description="Basic and acidic residues" evidence="7">
    <location>
        <begin position="859"/>
        <end position="878"/>
    </location>
</feature>
<comment type="similarity">
    <text evidence="5">Belongs to the TRAFAC class myosin-kinesin ATPase superfamily. Kinesin family.</text>
</comment>
<evidence type="ECO:0000259" key="9">
    <source>
        <dbReference type="PROSITE" id="PS50848"/>
    </source>
</evidence>
<dbReference type="GO" id="GO:0008289">
    <property type="term" value="F:lipid binding"/>
    <property type="evidence" value="ECO:0007669"/>
    <property type="project" value="InterPro"/>
</dbReference>
<dbReference type="Pfam" id="PF01852">
    <property type="entry name" value="START"/>
    <property type="match status" value="1"/>
</dbReference>
<feature type="domain" description="Kinesin motor" evidence="8">
    <location>
        <begin position="3"/>
        <end position="365"/>
    </location>
</feature>
<gene>
    <name evidence="11 12 13" type="primary">LOC116308388</name>
</gene>
<dbReference type="InterPro" id="IPR019821">
    <property type="entry name" value="Kinesin_motor_CS"/>
</dbReference>
<evidence type="ECO:0000259" key="8">
    <source>
        <dbReference type="PROSITE" id="PS50067"/>
    </source>
</evidence>
<evidence type="ECO:0000256" key="1">
    <source>
        <dbReference type="ARBA" id="ARBA00022741"/>
    </source>
</evidence>
<dbReference type="GO" id="GO:0008017">
    <property type="term" value="F:microtubule binding"/>
    <property type="evidence" value="ECO:0007669"/>
    <property type="project" value="InterPro"/>
</dbReference>
<evidence type="ECO:0000313" key="11">
    <source>
        <dbReference type="RefSeq" id="XP_031574655.1"/>
    </source>
</evidence>
<dbReference type="InterPro" id="IPR036961">
    <property type="entry name" value="Kinesin_motor_dom_sf"/>
</dbReference>
<dbReference type="InterPro" id="IPR002913">
    <property type="entry name" value="START_lipid-bd_dom"/>
</dbReference>
<dbReference type="KEGG" id="aten:116308388"/>
<dbReference type="CDD" id="cd22708">
    <property type="entry name" value="FHA_KIF16"/>
    <property type="match status" value="1"/>
</dbReference>
<dbReference type="InterPro" id="IPR027417">
    <property type="entry name" value="P-loop_NTPase"/>
</dbReference>
<evidence type="ECO:0000313" key="12">
    <source>
        <dbReference type="RefSeq" id="XP_031574656.1"/>
    </source>
</evidence>
<evidence type="ECO:0000256" key="3">
    <source>
        <dbReference type="ARBA" id="ARBA00023054"/>
    </source>
</evidence>
<keyword evidence="4 5" id="KW-0505">Motor protein</keyword>
<dbReference type="Pfam" id="PF00498">
    <property type="entry name" value="FHA"/>
    <property type="match status" value="1"/>
</dbReference>
<dbReference type="InterPro" id="IPR001752">
    <property type="entry name" value="Kinesin_motor_dom"/>
</dbReference>
<dbReference type="PANTHER" id="PTHR47117:SF1">
    <property type="entry name" value="STAR-RELATED LIPID TRANSFER PROTEIN 9"/>
    <property type="match status" value="1"/>
</dbReference>
<organism evidence="10 12">
    <name type="scientific">Actinia tenebrosa</name>
    <name type="common">Australian red waratah sea anemone</name>
    <dbReference type="NCBI Taxonomy" id="6105"/>
    <lineage>
        <taxon>Eukaryota</taxon>
        <taxon>Metazoa</taxon>
        <taxon>Cnidaria</taxon>
        <taxon>Anthozoa</taxon>
        <taxon>Hexacorallia</taxon>
        <taxon>Actiniaria</taxon>
        <taxon>Actiniidae</taxon>
        <taxon>Actinia</taxon>
    </lineage>
</organism>
<dbReference type="Gene3D" id="2.60.200.20">
    <property type="match status" value="1"/>
</dbReference>
<dbReference type="SUPFAM" id="SSF52540">
    <property type="entry name" value="P-loop containing nucleoside triphosphate hydrolases"/>
    <property type="match status" value="1"/>
</dbReference>
<keyword evidence="2 5" id="KW-0067">ATP-binding</keyword>
<evidence type="ECO:0000313" key="13">
    <source>
        <dbReference type="RefSeq" id="XP_031574657.1"/>
    </source>
</evidence>